<keyword evidence="9" id="KW-1185">Reference proteome</keyword>
<accession>A0ABV7MBN2</accession>
<dbReference type="PANTHER" id="PTHR30349:SF41">
    <property type="entry name" value="INTEGRASE_RECOMBINASE PROTEIN MJ0367-RELATED"/>
    <property type="match status" value="1"/>
</dbReference>
<sequence>MQEEVSAVPIESVPNWVQFFMGVFGLRAELRRRPNTRNWSVRVRLPKWLQKLHPRTTTGKLKTEIVKTTGESDRQKAERVKLVVLEQILREALEPVHREIPLADAVVYEGGSERINRWERQPTPDGEVDVSALFDPNTESDWKRHPERFIDVVADDHPFLSEYCEALEHMAGDGVANAFYAAVKAKSRGELRLNEIPALYERWEQDRAHKPEAITKRTLEEKLKKLWAFIEWAERRHQPGVLIGELTGDDAHAFKRKLARTSGRRSGRPLADKTIAKYLTALSSIWKWARYEERVKAADGGDLPNIWEGLQIGLSKKAEIETRPFSVSEYQAVQQHMAEISETYADLFVLGSRLGFRLSEAANLTVNHLRFEGNTLDRVIAAGTKTDAAADWMPVICPQVREVLLRRAEGKCQDDRLFSPAELFAHDIDKPALYERQLTQNISRRLNTVVRRALKDHPDTERLNQGIRRRVVFHSTRHTFTTAVIQSGVGQHVERLRRDKVQKVWARVYADQSMQDGLAESMEKVSALLDDKRWRVLGENYEEL</sequence>
<dbReference type="EMBL" id="JBHRVA010000002">
    <property type="protein sequence ID" value="MFC3302192.1"/>
    <property type="molecule type" value="Genomic_DNA"/>
</dbReference>
<dbReference type="RefSeq" id="WP_189570237.1">
    <property type="nucleotide sequence ID" value="NZ_BMXU01000001.1"/>
</dbReference>
<protein>
    <submittedName>
        <fullName evidence="8">Tyrosine-type recombinase/integrase</fullName>
    </submittedName>
</protein>
<proteinExistence type="inferred from homology"/>
<dbReference type="PROSITE" id="PS51900">
    <property type="entry name" value="CB"/>
    <property type="match status" value="1"/>
</dbReference>
<keyword evidence="3 5" id="KW-0238">DNA-binding</keyword>
<dbReference type="InterPro" id="IPR011010">
    <property type="entry name" value="DNA_brk_join_enz"/>
</dbReference>
<gene>
    <name evidence="8" type="ORF">ACFONP_05540</name>
</gene>
<dbReference type="InterPro" id="IPR044068">
    <property type="entry name" value="CB"/>
</dbReference>
<evidence type="ECO:0000256" key="4">
    <source>
        <dbReference type="ARBA" id="ARBA00023172"/>
    </source>
</evidence>
<feature type="domain" description="Tyr recombinase" evidence="6">
    <location>
        <begin position="320"/>
        <end position="523"/>
    </location>
</feature>
<dbReference type="Gene3D" id="1.10.150.130">
    <property type="match status" value="1"/>
</dbReference>
<dbReference type="InterPro" id="IPR002104">
    <property type="entry name" value="Integrase_catalytic"/>
</dbReference>
<dbReference type="PANTHER" id="PTHR30349">
    <property type="entry name" value="PHAGE INTEGRASE-RELATED"/>
    <property type="match status" value="1"/>
</dbReference>
<comment type="similarity">
    <text evidence="1">Belongs to the 'phage' integrase family.</text>
</comment>
<dbReference type="PROSITE" id="PS51898">
    <property type="entry name" value="TYR_RECOMBINASE"/>
    <property type="match status" value="1"/>
</dbReference>
<evidence type="ECO:0000313" key="9">
    <source>
        <dbReference type="Proteomes" id="UP001595607"/>
    </source>
</evidence>
<evidence type="ECO:0000256" key="1">
    <source>
        <dbReference type="ARBA" id="ARBA00008857"/>
    </source>
</evidence>
<reference evidence="9" key="1">
    <citation type="journal article" date="2019" name="Int. J. Syst. Evol. Microbiol.">
        <title>The Global Catalogue of Microorganisms (GCM) 10K type strain sequencing project: providing services to taxonomists for standard genome sequencing and annotation.</title>
        <authorList>
            <consortium name="The Broad Institute Genomics Platform"/>
            <consortium name="The Broad Institute Genome Sequencing Center for Infectious Disease"/>
            <person name="Wu L."/>
            <person name="Ma J."/>
        </authorList>
    </citation>
    <scope>NUCLEOTIDE SEQUENCE [LARGE SCALE GENOMIC DNA]</scope>
    <source>
        <strain evidence="9">KCTC 22245</strain>
    </source>
</reference>
<evidence type="ECO:0000259" key="7">
    <source>
        <dbReference type="PROSITE" id="PS51900"/>
    </source>
</evidence>
<dbReference type="Proteomes" id="UP001595607">
    <property type="component" value="Unassembled WGS sequence"/>
</dbReference>
<dbReference type="Gene3D" id="1.10.443.10">
    <property type="entry name" value="Intergrase catalytic core"/>
    <property type="match status" value="1"/>
</dbReference>
<dbReference type="InterPro" id="IPR010998">
    <property type="entry name" value="Integrase_recombinase_N"/>
</dbReference>
<evidence type="ECO:0000313" key="8">
    <source>
        <dbReference type="EMBL" id="MFC3302192.1"/>
    </source>
</evidence>
<evidence type="ECO:0000256" key="2">
    <source>
        <dbReference type="ARBA" id="ARBA00022908"/>
    </source>
</evidence>
<dbReference type="InterPro" id="IPR050090">
    <property type="entry name" value="Tyrosine_recombinase_XerCD"/>
</dbReference>
<organism evidence="8 9">
    <name type="scientific">Parvularcula lutaonensis</name>
    <dbReference type="NCBI Taxonomy" id="491923"/>
    <lineage>
        <taxon>Bacteria</taxon>
        <taxon>Pseudomonadati</taxon>
        <taxon>Pseudomonadota</taxon>
        <taxon>Alphaproteobacteria</taxon>
        <taxon>Parvularculales</taxon>
        <taxon>Parvularculaceae</taxon>
        <taxon>Parvularcula</taxon>
    </lineage>
</organism>
<evidence type="ECO:0000259" key="6">
    <source>
        <dbReference type="PROSITE" id="PS51898"/>
    </source>
</evidence>
<dbReference type="InterPro" id="IPR013762">
    <property type="entry name" value="Integrase-like_cat_sf"/>
</dbReference>
<dbReference type="SUPFAM" id="SSF56349">
    <property type="entry name" value="DNA breaking-rejoining enzymes"/>
    <property type="match status" value="1"/>
</dbReference>
<keyword evidence="2" id="KW-0229">DNA integration</keyword>
<keyword evidence="4" id="KW-0233">DNA recombination</keyword>
<feature type="domain" description="Core-binding (CB)" evidence="7">
    <location>
        <begin position="194"/>
        <end position="290"/>
    </location>
</feature>
<comment type="caution">
    <text evidence="8">The sequence shown here is derived from an EMBL/GenBank/DDBJ whole genome shotgun (WGS) entry which is preliminary data.</text>
</comment>
<evidence type="ECO:0000256" key="5">
    <source>
        <dbReference type="PROSITE-ProRule" id="PRU01248"/>
    </source>
</evidence>
<name>A0ABV7MBN2_9PROT</name>
<evidence type="ECO:0000256" key="3">
    <source>
        <dbReference type="ARBA" id="ARBA00023125"/>
    </source>
</evidence>